<organism evidence="1 2">
    <name type="scientific">Portunus trituberculatus</name>
    <name type="common">Swimming crab</name>
    <name type="synonym">Neptunus trituberculatus</name>
    <dbReference type="NCBI Taxonomy" id="210409"/>
    <lineage>
        <taxon>Eukaryota</taxon>
        <taxon>Metazoa</taxon>
        <taxon>Ecdysozoa</taxon>
        <taxon>Arthropoda</taxon>
        <taxon>Crustacea</taxon>
        <taxon>Multicrustacea</taxon>
        <taxon>Malacostraca</taxon>
        <taxon>Eumalacostraca</taxon>
        <taxon>Eucarida</taxon>
        <taxon>Decapoda</taxon>
        <taxon>Pleocyemata</taxon>
        <taxon>Brachyura</taxon>
        <taxon>Eubrachyura</taxon>
        <taxon>Portunoidea</taxon>
        <taxon>Portunidae</taxon>
        <taxon>Portuninae</taxon>
        <taxon>Portunus</taxon>
    </lineage>
</organism>
<dbReference type="Proteomes" id="UP000324222">
    <property type="component" value="Unassembled WGS sequence"/>
</dbReference>
<name>A0A5B7K6F6_PORTR</name>
<gene>
    <name evidence="1" type="ORF">E2C01_097703</name>
</gene>
<evidence type="ECO:0000313" key="1">
    <source>
        <dbReference type="EMBL" id="MPD02144.1"/>
    </source>
</evidence>
<keyword evidence="2" id="KW-1185">Reference proteome</keyword>
<reference evidence="1 2" key="1">
    <citation type="submission" date="2019-05" db="EMBL/GenBank/DDBJ databases">
        <title>Another draft genome of Portunus trituberculatus and its Hox gene families provides insights of decapod evolution.</title>
        <authorList>
            <person name="Jeong J.-H."/>
            <person name="Song I."/>
            <person name="Kim S."/>
            <person name="Choi T."/>
            <person name="Kim D."/>
            <person name="Ryu S."/>
            <person name="Kim W."/>
        </authorList>
    </citation>
    <scope>NUCLEOTIDE SEQUENCE [LARGE SCALE GENOMIC DNA]</scope>
    <source>
        <tissue evidence="1">Muscle</tissue>
    </source>
</reference>
<protein>
    <submittedName>
        <fullName evidence="1">Uncharacterized protein</fullName>
    </submittedName>
</protein>
<dbReference type="EMBL" id="VSRR010130108">
    <property type="protein sequence ID" value="MPD02144.1"/>
    <property type="molecule type" value="Genomic_DNA"/>
</dbReference>
<comment type="caution">
    <text evidence="1">The sequence shown here is derived from an EMBL/GenBank/DDBJ whole genome shotgun (WGS) entry which is preliminary data.</text>
</comment>
<accession>A0A5B7K6F6</accession>
<dbReference type="AlphaFoldDB" id="A0A5B7K6F6"/>
<sequence>MLRPYEFPETHLSWSFSSVLWCLPRSFAETVTREELEVHGGGKAISVLTTSYPFRTPQRSLRELEKFS</sequence>
<evidence type="ECO:0000313" key="2">
    <source>
        <dbReference type="Proteomes" id="UP000324222"/>
    </source>
</evidence>
<proteinExistence type="predicted"/>